<dbReference type="Proteomes" id="UP000626242">
    <property type="component" value="Unassembled WGS sequence"/>
</dbReference>
<accession>A0ABR8WPW7</accession>
<gene>
    <name evidence="1" type="ORF">H9628_11680</name>
</gene>
<name>A0ABR8WPW7_9FLAO</name>
<dbReference type="PROSITE" id="PS51257">
    <property type="entry name" value="PROKAR_LIPOPROTEIN"/>
    <property type="match status" value="1"/>
</dbReference>
<evidence type="ECO:0000313" key="2">
    <source>
        <dbReference type="Proteomes" id="UP000626242"/>
    </source>
</evidence>
<dbReference type="EMBL" id="JACSPS010000012">
    <property type="protein sequence ID" value="MBD8019127.1"/>
    <property type="molecule type" value="Genomic_DNA"/>
</dbReference>
<evidence type="ECO:0008006" key="3">
    <source>
        <dbReference type="Google" id="ProtNLM"/>
    </source>
</evidence>
<proteinExistence type="predicted"/>
<reference evidence="1 2" key="1">
    <citation type="submission" date="2020-08" db="EMBL/GenBank/DDBJ databases">
        <title>A Genomic Blueprint of the Chicken Gut Microbiome.</title>
        <authorList>
            <person name="Gilroy R."/>
            <person name="Ravi A."/>
            <person name="Getino M."/>
            <person name="Pursley I."/>
            <person name="Horton D.L."/>
            <person name="Alikhan N.-F."/>
            <person name="Baker D."/>
            <person name="Gharbi K."/>
            <person name="Hall N."/>
            <person name="Watson M."/>
            <person name="Adriaenssens E.M."/>
            <person name="Foster-Nyarko E."/>
            <person name="Jarju S."/>
            <person name="Secka A."/>
            <person name="Antonio M."/>
            <person name="Oren A."/>
            <person name="Chaudhuri R."/>
            <person name="La Ragione R.M."/>
            <person name="Hildebrand F."/>
            <person name="Pallen M.J."/>
        </authorList>
    </citation>
    <scope>NUCLEOTIDE SEQUENCE [LARGE SCALE GENOMIC DNA]</scope>
    <source>
        <strain evidence="1 2">Sa1CVA4</strain>
    </source>
</reference>
<protein>
    <recommendedName>
        <fullName evidence="3">Lipoprotein</fullName>
    </recommendedName>
</protein>
<keyword evidence="2" id="KW-1185">Reference proteome</keyword>
<evidence type="ECO:0000313" key="1">
    <source>
        <dbReference type="EMBL" id="MBD8019127.1"/>
    </source>
</evidence>
<comment type="caution">
    <text evidence="1">The sequence shown here is derived from an EMBL/GenBank/DDBJ whole genome shotgun (WGS) entry which is preliminary data.</text>
</comment>
<organism evidence="1 2">
    <name type="scientific">Kaistella pullorum</name>
    <dbReference type="NCBI Taxonomy" id="2763074"/>
    <lineage>
        <taxon>Bacteria</taxon>
        <taxon>Pseudomonadati</taxon>
        <taxon>Bacteroidota</taxon>
        <taxon>Flavobacteriia</taxon>
        <taxon>Flavobacteriales</taxon>
        <taxon>Weeksellaceae</taxon>
        <taxon>Chryseobacterium group</taxon>
        <taxon>Kaistella</taxon>
    </lineage>
</organism>
<sequence>MAKNFLRILFSFFIVSTLMTSCSKNTNDPNETFKYWSGFVAPKNIKLLKGQYWQSSHFSKEYIMYLKFKPTKKFWNEYIEINGMSEEKNEWTIPADAPQWFKPSENSKRYYRNEEFDQGSRYFYDTKTNICYIYEIQL</sequence>